<evidence type="ECO:0000256" key="1">
    <source>
        <dbReference type="SAM" id="MobiDB-lite"/>
    </source>
</evidence>
<evidence type="ECO:0000313" key="3">
    <source>
        <dbReference type="Proteomes" id="UP000298327"/>
    </source>
</evidence>
<evidence type="ECO:0000313" key="2">
    <source>
        <dbReference type="EMBL" id="TFY70651.1"/>
    </source>
</evidence>
<dbReference type="EMBL" id="SEOQ01000089">
    <property type="protein sequence ID" value="TFY70651.1"/>
    <property type="molecule type" value="Genomic_DNA"/>
</dbReference>
<proteinExistence type="predicted"/>
<feature type="region of interest" description="Disordered" evidence="1">
    <location>
        <begin position="1"/>
        <end position="62"/>
    </location>
</feature>
<accession>A0A4Y9ZA33</accession>
<dbReference type="OrthoDB" id="10335033at2759"/>
<reference evidence="2 3" key="1">
    <citation type="submission" date="2019-02" db="EMBL/GenBank/DDBJ databases">
        <title>Genome sequencing of the rare red list fungi Dentipellis fragilis.</title>
        <authorList>
            <person name="Buettner E."/>
            <person name="Kellner H."/>
        </authorList>
    </citation>
    <scope>NUCLEOTIDE SEQUENCE [LARGE SCALE GENOMIC DNA]</scope>
    <source>
        <strain evidence="2 3">DSM 105465</strain>
    </source>
</reference>
<comment type="caution">
    <text evidence="2">The sequence shown here is derived from an EMBL/GenBank/DDBJ whole genome shotgun (WGS) entry which is preliminary data.</text>
</comment>
<gene>
    <name evidence="2" type="ORF">EVG20_g2338</name>
</gene>
<feature type="compositionally biased region" description="Polar residues" evidence="1">
    <location>
        <begin position="44"/>
        <end position="55"/>
    </location>
</feature>
<protein>
    <submittedName>
        <fullName evidence="2">Uncharacterized protein</fullName>
    </submittedName>
</protein>
<keyword evidence="3" id="KW-1185">Reference proteome</keyword>
<sequence length="160" mass="17041">MVVIPRPSPSSSTATVKSKPGLKQSATTTHQFYDPEGNKENIDPNGTSALTSQTQRDTRKDSAAMDESAFSTYFTNAFSFADNVATEAIAARTTKSSEAGFFDAFGMCDAADATPDVGMQGLFNDDLWSYSNTCAREPADIPLADASDTYGCSHIGAFTF</sequence>
<dbReference type="AlphaFoldDB" id="A0A4Y9ZA33"/>
<organism evidence="2 3">
    <name type="scientific">Dentipellis fragilis</name>
    <dbReference type="NCBI Taxonomy" id="205917"/>
    <lineage>
        <taxon>Eukaryota</taxon>
        <taxon>Fungi</taxon>
        <taxon>Dikarya</taxon>
        <taxon>Basidiomycota</taxon>
        <taxon>Agaricomycotina</taxon>
        <taxon>Agaricomycetes</taxon>
        <taxon>Russulales</taxon>
        <taxon>Hericiaceae</taxon>
        <taxon>Dentipellis</taxon>
    </lineage>
</organism>
<name>A0A4Y9ZA33_9AGAM</name>
<dbReference type="Proteomes" id="UP000298327">
    <property type="component" value="Unassembled WGS sequence"/>
</dbReference>